<dbReference type="PANTHER" id="PTHR35807">
    <property type="entry name" value="TRANSCRIPTIONAL REGULATOR REDD-RELATED"/>
    <property type="match status" value="1"/>
</dbReference>
<dbReference type="InterPro" id="IPR016032">
    <property type="entry name" value="Sig_transdc_resp-reg_C-effctor"/>
</dbReference>
<evidence type="ECO:0000259" key="6">
    <source>
        <dbReference type="SMART" id="SM01043"/>
    </source>
</evidence>
<reference evidence="7 8" key="1">
    <citation type="submission" date="2021-01" db="EMBL/GenBank/DDBJ databases">
        <title>Whole genome shotgun sequence of Asanoa siamensis NBRC 107932.</title>
        <authorList>
            <person name="Komaki H."/>
            <person name="Tamura T."/>
        </authorList>
    </citation>
    <scope>NUCLEOTIDE SEQUENCE [LARGE SCALE GENOMIC DNA]</scope>
    <source>
        <strain evidence="7 8">NBRC 107932</strain>
    </source>
</reference>
<dbReference type="InterPro" id="IPR011990">
    <property type="entry name" value="TPR-like_helical_dom_sf"/>
</dbReference>
<dbReference type="InterPro" id="IPR027417">
    <property type="entry name" value="P-loop_NTPase"/>
</dbReference>
<evidence type="ECO:0000256" key="2">
    <source>
        <dbReference type="ARBA" id="ARBA00023015"/>
    </source>
</evidence>
<keyword evidence="3" id="KW-0238">DNA-binding</keyword>
<evidence type="ECO:0000256" key="4">
    <source>
        <dbReference type="ARBA" id="ARBA00023163"/>
    </source>
</evidence>
<feature type="domain" description="OmpR/PhoB-type" evidence="5">
    <location>
        <begin position="14"/>
        <end position="89"/>
    </location>
</feature>
<dbReference type="Pfam" id="PF13424">
    <property type="entry name" value="TPR_12"/>
    <property type="match status" value="1"/>
</dbReference>
<comment type="similarity">
    <text evidence="1">Belongs to the AfsR/DnrI/RedD regulatory family.</text>
</comment>
<keyword evidence="2" id="KW-0805">Transcription regulation</keyword>
<proteinExistence type="inferred from homology"/>
<sequence>MRIRALGPMRVWDGAAWAPITAPHQRIVLAVLIAHRGPVPRDRLVDEIWGERPTRTAASAVNGYVMRLRHLLRGGGAGTLVSRAAGYELVTEDDAVDIAVFERLTRTGKRYAAEGRTADAARQLSAALALWHGPAFADVPATATVTAEAARVEQLRLAAREEQLAARLRLGQHAEIVEELAALVREQPLRERLCHLLMITLYRCGRRAEALEAYRAVRQALVTEIGIEPGPELRDLEHAVLTDDRTLAAPTVAAVTPAQLPAAVADFAGRHEQLAALDALAARRPVPPVVITGLAGVGKTALAVRWGHAAGDRFPDGRLHLDLRGSSPFPPVPPATAVAHFLQALGVPAGEIPTDLDDAVGLYRSITAARRILVILDNAAAADQVRPLLPAGPGCMAVVTSRDQLRGLTAREGAAAIRLGVLARAEAGTLLGTLLPGAAPADRAELARLCGNLPLAIRVAAANVRARSVPLARYNERLAATDRLEALAVPGDPATAAATAFDLSYDAHPPAARRLFRLLGVAPGDTVTPAGAAALAAAPVAEVETLLDTLARTHLLEPAGHGRYRWHDLVRLYARRRSRIEDTDQDAALDRLHGYYLSTMDRAATRLYPHVVRLPYASRHPGDGIDPEDALDWVESERDNMIAAIMTAGPAHREAAWRLTDLLRWHLDFTAPSAAWLPVTEAAVAHARADGNPWGLAAAHLSRATVLLAASRYGAALDDFGHALDHARVAGWAEGQTSALSNLAHVAFETGDLDRAARHTIEALDIDTRIGRPAGQLARLANLGNIRLQQGRLPEAVAHCRAVIELEGTVGQWHGQGTAHGCLGEAHLLLGRHREALDYLTTALDTHRRLGARSCEADTLRLLAGAHNAVGDTAVARDLATRAVDLAREVGDRWVEAHALIAQGELDLVAGDTDLAIAHLRQVLALARGDGARHAEAQALIGLARAHSRQEAQRAREYAAHALRICREFGYELLEQHAAAALA</sequence>
<dbReference type="SUPFAM" id="SSF48452">
    <property type="entry name" value="TPR-like"/>
    <property type="match status" value="3"/>
</dbReference>
<evidence type="ECO:0000256" key="1">
    <source>
        <dbReference type="ARBA" id="ARBA00005820"/>
    </source>
</evidence>
<name>A0ABQ4CRY6_9ACTN</name>
<dbReference type="InterPro" id="IPR036388">
    <property type="entry name" value="WH-like_DNA-bd_sf"/>
</dbReference>
<dbReference type="InterPro" id="IPR005158">
    <property type="entry name" value="BTAD"/>
</dbReference>
<dbReference type="EMBL" id="BONE01000026">
    <property type="protein sequence ID" value="GIF74043.1"/>
    <property type="molecule type" value="Genomic_DNA"/>
</dbReference>
<dbReference type="InterPro" id="IPR019734">
    <property type="entry name" value="TPR_rpt"/>
</dbReference>
<keyword evidence="8" id="KW-1185">Reference proteome</keyword>
<dbReference type="SUPFAM" id="SSF46894">
    <property type="entry name" value="C-terminal effector domain of the bipartite response regulators"/>
    <property type="match status" value="1"/>
</dbReference>
<dbReference type="Gene3D" id="1.25.40.10">
    <property type="entry name" value="Tetratricopeptide repeat domain"/>
    <property type="match status" value="2"/>
</dbReference>
<accession>A0ABQ4CRY6</accession>
<dbReference type="Proteomes" id="UP000604117">
    <property type="component" value="Unassembled WGS sequence"/>
</dbReference>
<dbReference type="SMART" id="SM00862">
    <property type="entry name" value="Trans_reg_C"/>
    <property type="match status" value="1"/>
</dbReference>
<keyword evidence="4" id="KW-0804">Transcription</keyword>
<feature type="domain" description="Bacterial transcriptional activator" evidence="6">
    <location>
        <begin position="96"/>
        <end position="241"/>
    </location>
</feature>
<dbReference type="PANTHER" id="PTHR35807:SF1">
    <property type="entry name" value="TRANSCRIPTIONAL REGULATOR REDD"/>
    <property type="match status" value="1"/>
</dbReference>
<gene>
    <name evidence="7" type="ORF">Asi02nite_35610</name>
</gene>
<evidence type="ECO:0000256" key="3">
    <source>
        <dbReference type="ARBA" id="ARBA00023125"/>
    </source>
</evidence>
<dbReference type="SMART" id="SM01043">
    <property type="entry name" value="BTAD"/>
    <property type="match status" value="1"/>
</dbReference>
<protein>
    <submittedName>
        <fullName evidence="7">SARP family transcriptional regulator</fullName>
    </submittedName>
</protein>
<dbReference type="Pfam" id="PF03704">
    <property type="entry name" value="BTAD"/>
    <property type="match status" value="1"/>
</dbReference>
<dbReference type="SMART" id="SM00028">
    <property type="entry name" value="TPR"/>
    <property type="match status" value="6"/>
</dbReference>
<dbReference type="CDD" id="cd15831">
    <property type="entry name" value="BTAD"/>
    <property type="match status" value="1"/>
</dbReference>
<dbReference type="InterPro" id="IPR051677">
    <property type="entry name" value="AfsR-DnrI-RedD_regulator"/>
</dbReference>
<dbReference type="InterPro" id="IPR001867">
    <property type="entry name" value="OmpR/PhoB-type_DNA-bd"/>
</dbReference>
<evidence type="ECO:0000259" key="5">
    <source>
        <dbReference type="SMART" id="SM00862"/>
    </source>
</evidence>
<comment type="caution">
    <text evidence="7">The sequence shown here is derived from an EMBL/GenBank/DDBJ whole genome shotgun (WGS) entry which is preliminary data.</text>
</comment>
<dbReference type="PRINTS" id="PR00364">
    <property type="entry name" value="DISEASERSIST"/>
</dbReference>
<evidence type="ECO:0000313" key="7">
    <source>
        <dbReference type="EMBL" id="GIF74043.1"/>
    </source>
</evidence>
<dbReference type="SUPFAM" id="SSF52540">
    <property type="entry name" value="P-loop containing nucleoside triphosphate hydrolases"/>
    <property type="match status" value="1"/>
</dbReference>
<evidence type="ECO:0000313" key="8">
    <source>
        <dbReference type="Proteomes" id="UP000604117"/>
    </source>
</evidence>
<organism evidence="7 8">
    <name type="scientific">Asanoa siamensis</name>
    <dbReference type="NCBI Taxonomy" id="926357"/>
    <lineage>
        <taxon>Bacteria</taxon>
        <taxon>Bacillati</taxon>
        <taxon>Actinomycetota</taxon>
        <taxon>Actinomycetes</taxon>
        <taxon>Micromonosporales</taxon>
        <taxon>Micromonosporaceae</taxon>
        <taxon>Asanoa</taxon>
    </lineage>
</organism>
<dbReference type="Gene3D" id="1.10.10.10">
    <property type="entry name" value="Winged helix-like DNA-binding domain superfamily/Winged helix DNA-binding domain"/>
    <property type="match status" value="1"/>
</dbReference>